<evidence type="ECO:0000313" key="2">
    <source>
        <dbReference type="Proteomes" id="UP000288227"/>
    </source>
</evidence>
<dbReference type="EMBL" id="BHXQ01000001">
    <property type="protein sequence ID" value="GCC50352.1"/>
    <property type="molecule type" value="Genomic_DNA"/>
</dbReference>
<dbReference type="AlphaFoldDB" id="A0A401U668"/>
<gene>
    <name evidence="1" type="ORF">SanaruYs_05670</name>
</gene>
<accession>A0A401U668</accession>
<protein>
    <submittedName>
        <fullName evidence="1">Uncharacterized protein</fullName>
    </submittedName>
</protein>
<proteinExistence type="predicted"/>
<comment type="caution">
    <text evidence="1">The sequence shown here is derived from an EMBL/GenBank/DDBJ whole genome shotgun (WGS) entry which is preliminary data.</text>
</comment>
<name>A0A401U668_9BACT</name>
<dbReference type="Proteomes" id="UP000288227">
    <property type="component" value="Unassembled WGS sequence"/>
</dbReference>
<reference evidence="1 2" key="1">
    <citation type="submission" date="2018-11" db="EMBL/GenBank/DDBJ databases">
        <title>Chryseotalea sanarue gen. nov., sp., nov., a member of the family Cytophagaceae, isolated from a brackish lake in Hamamatsu Japan.</title>
        <authorList>
            <person name="Maejima Y."/>
            <person name="Iino T."/>
            <person name="Muraguchi Y."/>
            <person name="Fukuda K."/>
            <person name="Ohkuma M."/>
            <person name="Moriuchi R."/>
            <person name="Dohra H."/>
            <person name="Kimbara K."/>
            <person name="Shintani M."/>
        </authorList>
    </citation>
    <scope>NUCLEOTIDE SEQUENCE [LARGE SCALE GENOMIC DNA]</scope>
    <source>
        <strain evidence="1 2">Ys</strain>
    </source>
</reference>
<evidence type="ECO:0000313" key="1">
    <source>
        <dbReference type="EMBL" id="GCC50352.1"/>
    </source>
</evidence>
<sequence length="83" mass="9559">MAITIIALPMNNYNNNYNSSQISNVEVVKYFLRTLKFRNYDQNREICSDDTGEKNSDFERGQRINNDKTGSIGWDIAGSDFLL</sequence>
<keyword evidence="2" id="KW-1185">Reference proteome</keyword>
<organism evidence="1 2">
    <name type="scientific">Chryseotalea sanaruensis</name>
    <dbReference type="NCBI Taxonomy" id="2482724"/>
    <lineage>
        <taxon>Bacteria</taxon>
        <taxon>Pseudomonadati</taxon>
        <taxon>Bacteroidota</taxon>
        <taxon>Cytophagia</taxon>
        <taxon>Cytophagales</taxon>
        <taxon>Chryseotaleaceae</taxon>
        <taxon>Chryseotalea</taxon>
    </lineage>
</organism>